<dbReference type="InterPro" id="IPR004358">
    <property type="entry name" value="Sig_transdc_His_kin-like_C"/>
</dbReference>
<dbReference type="PANTHER" id="PTHR43065">
    <property type="entry name" value="SENSOR HISTIDINE KINASE"/>
    <property type="match status" value="1"/>
</dbReference>
<evidence type="ECO:0000256" key="4">
    <source>
        <dbReference type="ARBA" id="ARBA00022475"/>
    </source>
</evidence>
<evidence type="ECO:0000256" key="1">
    <source>
        <dbReference type="ARBA" id="ARBA00000085"/>
    </source>
</evidence>
<keyword evidence="12" id="KW-1185">Reference proteome</keyword>
<dbReference type="InterPro" id="IPR048760">
    <property type="entry name" value="VP0354-like_sensor_dom"/>
</dbReference>
<feature type="transmembrane region" description="Helical" evidence="9">
    <location>
        <begin position="333"/>
        <end position="355"/>
    </location>
</feature>
<comment type="subcellular location">
    <subcellularLocation>
        <location evidence="2">Cell membrane</location>
        <topology evidence="2">Multi-pass membrane protein</topology>
    </subcellularLocation>
</comment>
<evidence type="ECO:0000256" key="7">
    <source>
        <dbReference type="ARBA" id="ARBA00022989"/>
    </source>
</evidence>
<evidence type="ECO:0000313" key="12">
    <source>
        <dbReference type="Proteomes" id="UP000295129"/>
    </source>
</evidence>
<proteinExistence type="predicted"/>
<dbReference type="GO" id="GO:0000155">
    <property type="term" value="F:phosphorelay sensor kinase activity"/>
    <property type="evidence" value="ECO:0007669"/>
    <property type="project" value="InterPro"/>
</dbReference>
<keyword evidence="7 9" id="KW-1133">Transmembrane helix</keyword>
<dbReference type="Gene3D" id="3.30.565.10">
    <property type="entry name" value="Histidine kinase-like ATPase, C-terminal domain"/>
    <property type="match status" value="1"/>
</dbReference>
<dbReference type="Pfam" id="PF02518">
    <property type="entry name" value="HATPase_c"/>
    <property type="match status" value="1"/>
</dbReference>
<dbReference type="InterPro" id="IPR003661">
    <property type="entry name" value="HisK_dim/P_dom"/>
</dbReference>
<reference evidence="11 12" key="1">
    <citation type="submission" date="2019-03" db="EMBL/GenBank/DDBJ databases">
        <title>Genomic Encyclopedia of Type Strains, Phase IV (KMG-IV): sequencing the most valuable type-strain genomes for metagenomic binning, comparative biology and taxonomic classification.</title>
        <authorList>
            <person name="Goeker M."/>
        </authorList>
    </citation>
    <scope>NUCLEOTIDE SEQUENCE [LARGE SCALE GENOMIC DNA]</scope>
    <source>
        <strain evidence="11 12">DSM 12121</strain>
    </source>
</reference>
<dbReference type="CDD" id="cd00075">
    <property type="entry name" value="HATPase"/>
    <property type="match status" value="1"/>
</dbReference>
<dbReference type="InterPro" id="IPR005467">
    <property type="entry name" value="His_kinase_dom"/>
</dbReference>
<dbReference type="PROSITE" id="PS50109">
    <property type="entry name" value="HIS_KIN"/>
    <property type="match status" value="1"/>
</dbReference>
<sequence>MAGEPLEGAPAGLAPSPSLARLWLVRRRLATLLLPWMLVFGFGTPLVWYDLRQTLHTPLLRAQADALTEGNQVLVRSLAILKRDIQFLGDFFTHLPGTGLADGPLQLQLFHSFAESSGYYDQVRWIDETGMERIRINYRAQHSELVPRAELQNKADRPYFVDTMQLNSGSIYYSPLDLNIEHGAIEQPLRPTLRVATPVFDKSRKRGIVILNYHAGRLLERLMAIGLQQGLEIQLINQDSYWLLHPDAQMNWGWQLDRPKDSLAQHYPQLWRQMQENDRGSYRDEHGIWSYLAFNPSADTTPGAGLRSNPLTWRLLVRIPEPALDAVAARSKLTFTLLVLMAVAITVGLSARLALAMRAEEEKSLALAQTNTALQHSLDNLRAVQEDLARADKLSSLGLMVAGVAHELNTPLGSAMMALSTARQELQQLEERIQSGLKKSDLTAFLANCGEGMELAARAVDRAGSLVRRFKQTAIDRTTMERRSFVLAETLVDADHRLHKWDHSLPVSLALELDPAIEMDSYPGPLGQVVSNLIENALVHGFPDNRAGNLTIRAEPEGEDGVLLTVADTGVGIPAEVLTQIFDPFFTTRRHDGGTGLGLHVVYQIVTELLGGRIEVSSVSNGNTGSGTVFTLHLPRVAPAATPRQPAA</sequence>
<dbReference type="SUPFAM" id="SSF55874">
    <property type="entry name" value="ATPase domain of HSP90 chaperone/DNA topoisomerase II/histidine kinase"/>
    <property type="match status" value="1"/>
</dbReference>
<protein>
    <recommendedName>
        <fullName evidence="3">histidine kinase</fullName>
        <ecNumber evidence="3">2.7.13.3</ecNumber>
    </recommendedName>
</protein>
<feature type="domain" description="Histidine kinase" evidence="10">
    <location>
        <begin position="403"/>
        <end position="638"/>
    </location>
</feature>
<evidence type="ECO:0000313" key="11">
    <source>
        <dbReference type="EMBL" id="TDN47380.1"/>
    </source>
</evidence>
<dbReference type="Proteomes" id="UP000295129">
    <property type="component" value="Unassembled WGS sequence"/>
</dbReference>
<dbReference type="AlphaFoldDB" id="A0A4R6DQT2"/>
<evidence type="ECO:0000259" key="10">
    <source>
        <dbReference type="PROSITE" id="PS50109"/>
    </source>
</evidence>
<comment type="caution">
    <text evidence="11">The sequence shown here is derived from an EMBL/GenBank/DDBJ whole genome shotgun (WGS) entry which is preliminary data.</text>
</comment>
<dbReference type="InterPro" id="IPR003594">
    <property type="entry name" value="HATPase_dom"/>
</dbReference>
<keyword evidence="11" id="KW-0808">Transferase</keyword>
<organism evidence="11 12">
    <name type="scientific">Azoarcus indigens</name>
    <dbReference type="NCBI Taxonomy" id="29545"/>
    <lineage>
        <taxon>Bacteria</taxon>
        <taxon>Pseudomonadati</taxon>
        <taxon>Pseudomonadota</taxon>
        <taxon>Betaproteobacteria</taxon>
        <taxon>Rhodocyclales</taxon>
        <taxon>Zoogloeaceae</taxon>
        <taxon>Azoarcus</taxon>
    </lineage>
</organism>
<dbReference type="SUPFAM" id="SSF103190">
    <property type="entry name" value="Sensory domain-like"/>
    <property type="match status" value="2"/>
</dbReference>
<keyword evidence="5" id="KW-0597">Phosphoprotein</keyword>
<keyword evidence="4" id="KW-1003">Cell membrane</keyword>
<feature type="coiled-coil region" evidence="8">
    <location>
        <begin position="412"/>
        <end position="439"/>
    </location>
</feature>
<dbReference type="Pfam" id="PF21623">
    <property type="entry name" value="HK_sensor_dom_bact"/>
    <property type="match status" value="1"/>
</dbReference>
<dbReference type="GO" id="GO:0005886">
    <property type="term" value="C:plasma membrane"/>
    <property type="evidence" value="ECO:0007669"/>
    <property type="project" value="UniProtKB-SubCell"/>
</dbReference>
<evidence type="ECO:0000256" key="3">
    <source>
        <dbReference type="ARBA" id="ARBA00012438"/>
    </source>
</evidence>
<dbReference type="SMART" id="SM00387">
    <property type="entry name" value="HATPase_c"/>
    <property type="match status" value="1"/>
</dbReference>
<evidence type="ECO:0000256" key="9">
    <source>
        <dbReference type="SAM" id="Phobius"/>
    </source>
</evidence>
<dbReference type="EC" id="2.7.13.3" evidence="3"/>
<keyword evidence="11" id="KW-0418">Kinase</keyword>
<comment type="catalytic activity">
    <reaction evidence="1">
        <text>ATP + protein L-histidine = ADP + protein N-phospho-L-histidine.</text>
        <dbReference type="EC" id="2.7.13.3"/>
    </reaction>
</comment>
<dbReference type="RefSeq" id="WP_162851784.1">
    <property type="nucleotide sequence ID" value="NZ_SNVV01000020.1"/>
</dbReference>
<dbReference type="InterPro" id="IPR036890">
    <property type="entry name" value="HATPase_C_sf"/>
</dbReference>
<evidence type="ECO:0000256" key="8">
    <source>
        <dbReference type="SAM" id="Coils"/>
    </source>
</evidence>
<dbReference type="SUPFAM" id="SSF47384">
    <property type="entry name" value="Homodimeric domain of signal transducing histidine kinase"/>
    <property type="match status" value="1"/>
</dbReference>
<keyword evidence="6 9" id="KW-0812">Transmembrane</keyword>
<dbReference type="CDD" id="cd00082">
    <property type="entry name" value="HisKA"/>
    <property type="match status" value="1"/>
</dbReference>
<dbReference type="Gene3D" id="1.10.287.130">
    <property type="match status" value="1"/>
</dbReference>
<evidence type="ECO:0000256" key="6">
    <source>
        <dbReference type="ARBA" id="ARBA00022692"/>
    </source>
</evidence>
<feature type="transmembrane region" description="Helical" evidence="9">
    <location>
        <begin position="29"/>
        <end position="49"/>
    </location>
</feature>
<dbReference type="InterPro" id="IPR029151">
    <property type="entry name" value="Sensor-like_sf"/>
</dbReference>
<keyword evidence="8" id="KW-0175">Coiled coil</keyword>
<dbReference type="InterPro" id="IPR036097">
    <property type="entry name" value="HisK_dim/P_sf"/>
</dbReference>
<keyword evidence="9" id="KW-0472">Membrane</keyword>
<dbReference type="Gene3D" id="3.30.450.20">
    <property type="entry name" value="PAS domain"/>
    <property type="match status" value="2"/>
</dbReference>
<dbReference type="EMBL" id="SNVV01000020">
    <property type="protein sequence ID" value="TDN47380.1"/>
    <property type="molecule type" value="Genomic_DNA"/>
</dbReference>
<gene>
    <name evidence="11" type="ORF">C7389_12047</name>
</gene>
<evidence type="ECO:0000256" key="5">
    <source>
        <dbReference type="ARBA" id="ARBA00022553"/>
    </source>
</evidence>
<accession>A0A4R6DQT2</accession>
<dbReference type="PRINTS" id="PR00344">
    <property type="entry name" value="BCTRLSENSOR"/>
</dbReference>
<evidence type="ECO:0000256" key="2">
    <source>
        <dbReference type="ARBA" id="ARBA00004651"/>
    </source>
</evidence>
<name>A0A4R6DQT2_9RHOO</name>